<name>A0ABW5CL57_9HYPH</name>
<comment type="caution">
    <text evidence="2">The sequence shown here is derived from an EMBL/GenBank/DDBJ whole genome shotgun (WGS) entry which is preliminary data.</text>
</comment>
<keyword evidence="3" id="KW-1185">Reference proteome</keyword>
<evidence type="ECO:0000313" key="3">
    <source>
        <dbReference type="Proteomes" id="UP001597371"/>
    </source>
</evidence>
<accession>A0ABW5CL57</accession>
<dbReference type="EMBL" id="JBHUIJ010000008">
    <property type="protein sequence ID" value="MFD2237337.1"/>
    <property type="molecule type" value="Genomic_DNA"/>
</dbReference>
<dbReference type="InterPro" id="IPR027373">
    <property type="entry name" value="RHH_dom"/>
</dbReference>
<proteinExistence type="predicted"/>
<feature type="domain" description="Ribbon-helix-helix" evidence="1">
    <location>
        <begin position="3"/>
        <end position="65"/>
    </location>
</feature>
<dbReference type="Pfam" id="PF13467">
    <property type="entry name" value="RHH_4"/>
    <property type="match status" value="1"/>
</dbReference>
<reference evidence="3" key="1">
    <citation type="journal article" date="2019" name="Int. J. Syst. Evol. Microbiol.">
        <title>The Global Catalogue of Microorganisms (GCM) 10K type strain sequencing project: providing services to taxonomists for standard genome sequencing and annotation.</title>
        <authorList>
            <consortium name="The Broad Institute Genomics Platform"/>
            <consortium name="The Broad Institute Genome Sequencing Center for Infectious Disease"/>
            <person name="Wu L."/>
            <person name="Ma J."/>
        </authorList>
    </citation>
    <scope>NUCLEOTIDE SEQUENCE [LARGE SCALE GENOMIC DNA]</scope>
    <source>
        <strain evidence="3">ZS-35-S2</strain>
    </source>
</reference>
<organism evidence="2 3">
    <name type="scientific">Aureimonas populi</name>
    <dbReference type="NCBI Taxonomy" id="1701758"/>
    <lineage>
        <taxon>Bacteria</taxon>
        <taxon>Pseudomonadati</taxon>
        <taxon>Pseudomonadota</taxon>
        <taxon>Alphaproteobacteria</taxon>
        <taxon>Hyphomicrobiales</taxon>
        <taxon>Aurantimonadaceae</taxon>
        <taxon>Aureimonas</taxon>
    </lineage>
</organism>
<dbReference type="InterPro" id="IPR038268">
    <property type="entry name" value="RHH_sf"/>
</dbReference>
<protein>
    <submittedName>
        <fullName evidence="2">Ribbon-helix-helix domain-containing protein</fullName>
    </submittedName>
</protein>
<gene>
    <name evidence="2" type="ORF">ACFSKQ_07645</name>
</gene>
<evidence type="ECO:0000259" key="1">
    <source>
        <dbReference type="Pfam" id="PF13467"/>
    </source>
</evidence>
<evidence type="ECO:0000313" key="2">
    <source>
        <dbReference type="EMBL" id="MFD2237337.1"/>
    </source>
</evidence>
<sequence length="79" mass="8639">MIVKRSLSIRGHRTSISIEDEFWAALKAIAARGRQPLATLVASIDDGRAPDRNLSSAIRVFVLRDALERAAEGPPQETV</sequence>
<dbReference type="Gene3D" id="1.10.3990.20">
    <property type="entry name" value="protein bp1543"/>
    <property type="match status" value="1"/>
</dbReference>
<dbReference type="RefSeq" id="WP_209736953.1">
    <property type="nucleotide sequence ID" value="NZ_CP072611.1"/>
</dbReference>
<dbReference type="Proteomes" id="UP001597371">
    <property type="component" value="Unassembled WGS sequence"/>
</dbReference>